<dbReference type="AlphaFoldDB" id="A0A934NE00"/>
<keyword evidence="1" id="KW-0812">Transmembrane</keyword>
<organism evidence="3 4">
    <name type="scientific">Candidatus Dormiibacter inghamiae</name>
    <dbReference type="NCBI Taxonomy" id="3127013"/>
    <lineage>
        <taxon>Bacteria</taxon>
        <taxon>Bacillati</taxon>
        <taxon>Candidatus Dormiibacterota</taxon>
        <taxon>Candidatus Dormibacteria</taxon>
        <taxon>Candidatus Dormibacterales</taxon>
        <taxon>Candidatus Dormibacteraceae</taxon>
        <taxon>Candidatus Dormiibacter</taxon>
    </lineage>
</organism>
<evidence type="ECO:0000313" key="4">
    <source>
        <dbReference type="Proteomes" id="UP000620075"/>
    </source>
</evidence>
<dbReference type="InterPro" id="IPR036278">
    <property type="entry name" value="Sialidase_sf"/>
</dbReference>
<evidence type="ECO:0000313" key="3">
    <source>
        <dbReference type="EMBL" id="MBJ7603723.1"/>
    </source>
</evidence>
<dbReference type="Proteomes" id="UP000620075">
    <property type="component" value="Unassembled WGS sequence"/>
</dbReference>
<dbReference type="PANTHER" id="PTHR43739">
    <property type="entry name" value="XYLOGLUCANASE (EUROFUNG)"/>
    <property type="match status" value="1"/>
</dbReference>
<gene>
    <name evidence="3" type="ORF">JF888_11105</name>
</gene>
<dbReference type="InterPro" id="IPR015943">
    <property type="entry name" value="WD40/YVTN_repeat-like_dom_sf"/>
</dbReference>
<feature type="signal peptide" evidence="2">
    <location>
        <begin position="1"/>
        <end position="28"/>
    </location>
</feature>
<dbReference type="Gene3D" id="2.130.10.10">
    <property type="entry name" value="YVTN repeat-like/Quinoprotein amine dehydrogenase"/>
    <property type="match status" value="2"/>
</dbReference>
<dbReference type="GO" id="GO:0010411">
    <property type="term" value="P:xyloglucan metabolic process"/>
    <property type="evidence" value="ECO:0007669"/>
    <property type="project" value="TreeGrafter"/>
</dbReference>
<dbReference type="EMBL" id="JAEKNQ010000040">
    <property type="protein sequence ID" value="MBJ7603723.1"/>
    <property type="molecule type" value="Genomic_DNA"/>
</dbReference>
<reference evidence="3 4" key="1">
    <citation type="submission" date="2020-10" db="EMBL/GenBank/DDBJ databases">
        <title>Ca. Dormibacterota MAGs.</title>
        <authorList>
            <person name="Montgomery K."/>
        </authorList>
    </citation>
    <scope>NUCLEOTIDE SEQUENCE [LARGE SCALE GENOMIC DNA]</scope>
    <source>
        <strain evidence="3">SC8811_S16_3</strain>
    </source>
</reference>
<sequence length="423" mass="42470">MSPSSLRLGATIVLALLAMFGGAAPAAAGPPASDTWQRLAQLPEAVAEPLLALAVSPSEPATLLAGTPAGNLYRTSDGGQSWKLVKRRLGGPVTSVVFNRYQAGSVVVGTHGDGAWRSTDGGQTWGREAGSEGRSVRAIAFGPGLTLVGSDQGALLSRDGAPLTPSGPQTLGVSAVAVVQAGQPARLVIGADASKAEEALPLFASGDGGQSWNLAAKDVGASSMVSALGAGPAPEGSPRPLLLGTNAGLYSSSDGAGSWQQLTGDPALPAADFSALAFSDRADQFYVASDGGGSDAGGLWQTTDGGSHFRSLETPVHAVTALAVSRGPQPVLYAASFRPVDHAVFLWSYRDAGGTPQTATGAVPAPKPVAQAGAPAPGRALNPAAEARQLLHGPETPFLALGIVSLLVLLLAMGAYVGRARKL</sequence>
<dbReference type="InterPro" id="IPR052025">
    <property type="entry name" value="Xyloglucanase_GH74"/>
</dbReference>
<keyword evidence="2" id="KW-0732">Signal</keyword>
<protein>
    <recommendedName>
        <fullName evidence="5">Photosynthesis system II assembly factor Ycf48/Hcf136-like domain-containing protein</fullName>
    </recommendedName>
</protein>
<feature type="chain" id="PRO_5037657641" description="Photosynthesis system II assembly factor Ycf48/Hcf136-like domain-containing protein" evidence="2">
    <location>
        <begin position="29"/>
        <end position="423"/>
    </location>
</feature>
<accession>A0A934NE00</accession>
<evidence type="ECO:0000256" key="1">
    <source>
        <dbReference type="SAM" id="Phobius"/>
    </source>
</evidence>
<dbReference type="RefSeq" id="WP_338180200.1">
    <property type="nucleotide sequence ID" value="NZ_JAEKNQ010000040.1"/>
</dbReference>
<evidence type="ECO:0008006" key="5">
    <source>
        <dbReference type="Google" id="ProtNLM"/>
    </source>
</evidence>
<proteinExistence type="predicted"/>
<keyword evidence="1" id="KW-0472">Membrane</keyword>
<keyword evidence="1" id="KW-1133">Transmembrane helix</keyword>
<dbReference type="SUPFAM" id="SSF50939">
    <property type="entry name" value="Sialidases"/>
    <property type="match status" value="1"/>
</dbReference>
<name>A0A934NE00_9BACT</name>
<feature type="transmembrane region" description="Helical" evidence="1">
    <location>
        <begin position="398"/>
        <end position="418"/>
    </location>
</feature>
<comment type="caution">
    <text evidence="3">The sequence shown here is derived from an EMBL/GenBank/DDBJ whole genome shotgun (WGS) entry which is preliminary data.</text>
</comment>
<evidence type="ECO:0000256" key="2">
    <source>
        <dbReference type="SAM" id="SignalP"/>
    </source>
</evidence>
<dbReference type="PANTHER" id="PTHR43739:SF5">
    <property type="entry name" value="EXO-ALPHA-SIALIDASE"/>
    <property type="match status" value="1"/>
</dbReference>